<dbReference type="EMBL" id="NMUH01002314">
    <property type="protein sequence ID" value="MQL99219.1"/>
    <property type="molecule type" value="Genomic_DNA"/>
</dbReference>
<proteinExistence type="inferred from homology"/>
<dbReference type="InterPro" id="IPR037151">
    <property type="entry name" value="AlkB-like_sf"/>
</dbReference>
<protein>
    <recommendedName>
        <fullName evidence="2">Alpha-ketoglutarate-dependent dioxygenase AlkB-like domain-containing protein</fullName>
    </recommendedName>
</protein>
<dbReference type="InterPro" id="IPR035979">
    <property type="entry name" value="RBD_domain_sf"/>
</dbReference>
<sequence length="309" mass="33184">MARFASPVAASTDECPNLYVANCGPAVGFPLADVAAAFAAFGEVAAVHPADGTGARVVVCFADAGGARAAAEALGGGAPCAALGGRVLHIRYSLPRPPPRPVSDATTVALEAAELGVPGVFLVKDFVTAGEEQELVAAVDAGPWKRLAKRRVQHYGYEFLYETRNVDWKQSLGELPSFVSSVLERIKSFPSGEDVERHPIDQLTVNEYYPGVGLSPHIDTHSAFGASIFSLSLLGSCVMEFRKYSQGTYLPQPAAAAENEEDRPSHCSNFIRKAIFLPPRSMLLMSGEGRYAWHHYIPHHKIKTTTQAF</sequence>
<keyword evidence="4" id="KW-1185">Reference proteome</keyword>
<dbReference type="Gene3D" id="2.60.120.590">
    <property type="entry name" value="Alpha-ketoglutarate-dependent dioxygenase AlkB-like"/>
    <property type="match status" value="1"/>
</dbReference>
<evidence type="ECO:0000313" key="3">
    <source>
        <dbReference type="EMBL" id="MQL99219.1"/>
    </source>
</evidence>
<dbReference type="GO" id="GO:0003676">
    <property type="term" value="F:nucleic acid binding"/>
    <property type="evidence" value="ECO:0007669"/>
    <property type="project" value="InterPro"/>
</dbReference>
<dbReference type="PANTHER" id="PTHR12463">
    <property type="entry name" value="OXYGENASE-RELATED"/>
    <property type="match status" value="1"/>
</dbReference>
<dbReference type="GO" id="GO:0070988">
    <property type="term" value="P:demethylation"/>
    <property type="evidence" value="ECO:0007669"/>
    <property type="project" value="InterPro"/>
</dbReference>
<gene>
    <name evidence="3" type="ORF">Taro_031939</name>
</gene>
<dbReference type="GO" id="GO:0032451">
    <property type="term" value="F:demethylase activity"/>
    <property type="evidence" value="ECO:0007669"/>
    <property type="project" value="TreeGrafter"/>
</dbReference>
<name>A0A843W7X6_COLES</name>
<organism evidence="3 4">
    <name type="scientific">Colocasia esculenta</name>
    <name type="common">Wild taro</name>
    <name type="synonym">Arum esculentum</name>
    <dbReference type="NCBI Taxonomy" id="4460"/>
    <lineage>
        <taxon>Eukaryota</taxon>
        <taxon>Viridiplantae</taxon>
        <taxon>Streptophyta</taxon>
        <taxon>Embryophyta</taxon>
        <taxon>Tracheophyta</taxon>
        <taxon>Spermatophyta</taxon>
        <taxon>Magnoliopsida</taxon>
        <taxon>Liliopsida</taxon>
        <taxon>Araceae</taxon>
        <taxon>Aroideae</taxon>
        <taxon>Colocasieae</taxon>
        <taxon>Colocasia</taxon>
    </lineage>
</organism>
<dbReference type="InterPro" id="IPR032857">
    <property type="entry name" value="ALKBH4"/>
</dbReference>
<dbReference type="SUPFAM" id="SSF54928">
    <property type="entry name" value="RNA-binding domain, RBD"/>
    <property type="match status" value="1"/>
</dbReference>
<reference evidence="3" key="1">
    <citation type="submission" date="2017-07" db="EMBL/GenBank/DDBJ databases">
        <title>Taro Niue Genome Assembly and Annotation.</title>
        <authorList>
            <person name="Atibalentja N."/>
            <person name="Keating K."/>
            <person name="Fields C.J."/>
        </authorList>
    </citation>
    <scope>NUCLEOTIDE SEQUENCE</scope>
    <source>
        <strain evidence="3">Niue_2</strain>
        <tissue evidence="3">Leaf</tissue>
    </source>
</reference>
<evidence type="ECO:0000256" key="1">
    <source>
        <dbReference type="ARBA" id="ARBA00007879"/>
    </source>
</evidence>
<dbReference type="GO" id="GO:0016491">
    <property type="term" value="F:oxidoreductase activity"/>
    <property type="evidence" value="ECO:0007669"/>
    <property type="project" value="TreeGrafter"/>
</dbReference>
<dbReference type="InterPro" id="IPR027450">
    <property type="entry name" value="AlkB-like"/>
</dbReference>
<feature type="domain" description="Alpha-ketoglutarate-dependent dioxygenase AlkB-like" evidence="2">
    <location>
        <begin position="154"/>
        <end position="301"/>
    </location>
</feature>
<comment type="caution">
    <text evidence="3">The sequence shown here is derived from an EMBL/GenBank/DDBJ whole genome shotgun (WGS) entry which is preliminary data.</text>
</comment>
<dbReference type="Proteomes" id="UP000652761">
    <property type="component" value="Unassembled WGS sequence"/>
</dbReference>
<dbReference type="OrthoDB" id="271595at2759"/>
<dbReference type="FunFam" id="2.60.120.590:FF:000018">
    <property type="entry name" value="ALKylated DNA repair protein AlkB homolog"/>
    <property type="match status" value="1"/>
</dbReference>
<dbReference type="PANTHER" id="PTHR12463:SF1">
    <property type="entry name" value="2-OXOGLUTARATE AND FE-DEPENDENT OXYGENASE FAMILY PROTEIN"/>
    <property type="match status" value="1"/>
</dbReference>
<evidence type="ECO:0000259" key="2">
    <source>
        <dbReference type="Pfam" id="PF13532"/>
    </source>
</evidence>
<dbReference type="AlphaFoldDB" id="A0A843W7X6"/>
<accession>A0A843W7X6</accession>
<comment type="similarity">
    <text evidence="1">Belongs to the alkB family.</text>
</comment>
<dbReference type="SUPFAM" id="SSF51197">
    <property type="entry name" value="Clavaminate synthase-like"/>
    <property type="match status" value="1"/>
</dbReference>
<dbReference type="Pfam" id="PF13532">
    <property type="entry name" value="2OG-FeII_Oxy_2"/>
    <property type="match status" value="1"/>
</dbReference>
<evidence type="ECO:0000313" key="4">
    <source>
        <dbReference type="Proteomes" id="UP000652761"/>
    </source>
</evidence>